<dbReference type="EMBL" id="VTPC01027328">
    <property type="protein sequence ID" value="KAF2891607.1"/>
    <property type="molecule type" value="Genomic_DNA"/>
</dbReference>
<comment type="caution">
    <text evidence="1">The sequence shown here is derived from an EMBL/GenBank/DDBJ whole genome shotgun (WGS) entry which is preliminary data.</text>
</comment>
<organism evidence="1 2">
    <name type="scientific">Ignelater luminosus</name>
    <name type="common">Cucubano</name>
    <name type="synonym">Pyrophorus luminosus</name>
    <dbReference type="NCBI Taxonomy" id="2038154"/>
    <lineage>
        <taxon>Eukaryota</taxon>
        <taxon>Metazoa</taxon>
        <taxon>Ecdysozoa</taxon>
        <taxon>Arthropoda</taxon>
        <taxon>Hexapoda</taxon>
        <taxon>Insecta</taxon>
        <taxon>Pterygota</taxon>
        <taxon>Neoptera</taxon>
        <taxon>Endopterygota</taxon>
        <taxon>Coleoptera</taxon>
        <taxon>Polyphaga</taxon>
        <taxon>Elateriformia</taxon>
        <taxon>Elateroidea</taxon>
        <taxon>Elateridae</taxon>
        <taxon>Agrypninae</taxon>
        <taxon>Pyrophorini</taxon>
        <taxon>Ignelater</taxon>
    </lineage>
</organism>
<protein>
    <recommendedName>
        <fullName evidence="3">Transposable element P transposase</fullName>
    </recommendedName>
</protein>
<sequence length="94" mass="11276">MKYIEDFEEKGYWKPIQTGIILSTQTILDLQDYFLNKRNYKFLYTSRLSQDCLENMFGQIRSKQDIPDALQFRILLKNLCIVQYLEVNNTTIIK</sequence>
<accession>A0A8K0CWB9</accession>
<proteinExistence type="predicted"/>
<dbReference type="OrthoDB" id="6674480at2759"/>
<name>A0A8K0CWB9_IGNLU</name>
<keyword evidence="2" id="KW-1185">Reference proteome</keyword>
<dbReference type="AlphaFoldDB" id="A0A8K0CWB9"/>
<evidence type="ECO:0008006" key="3">
    <source>
        <dbReference type="Google" id="ProtNLM"/>
    </source>
</evidence>
<evidence type="ECO:0000313" key="2">
    <source>
        <dbReference type="Proteomes" id="UP000801492"/>
    </source>
</evidence>
<gene>
    <name evidence="1" type="ORF">ILUMI_14566</name>
</gene>
<evidence type="ECO:0000313" key="1">
    <source>
        <dbReference type="EMBL" id="KAF2891607.1"/>
    </source>
</evidence>
<reference evidence="1" key="1">
    <citation type="submission" date="2019-08" db="EMBL/GenBank/DDBJ databases">
        <title>The genome of the North American firefly Photinus pyralis.</title>
        <authorList>
            <consortium name="Photinus pyralis genome working group"/>
            <person name="Fallon T.R."/>
            <person name="Sander Lower S.E."/>
            <person name="Weng J.-K."/>
        </authorList>
    </citation>
    <scope>NUCLEOTIDE SEQUENCE</scope>
    <source>
        <strain evidence="1">TRF0915ILg1</strain>
        <tissue evidence="1">Whole body</tissue>
    </source>
</reference>
<dbReference type="Proteomes" id="UP000801492">
    <property type="component" value="Unassembled WGS sequence"/>
</dbReference>